<dbReference type="Pfam" id="PF00072">
    <property type="entry name" value="Response_reg"/>
    <property type="match status" value="1"/>
</dbReference>
<accession>A0A2M6WLQ2</accession>
<comment type="caution">
    <text evidence="4">The sequence shown here is derived from an EMBL/GenBank/DDBJ whole genome shotgun (WGS) entry which is preliminary data.</text>
</comment>
<sequence length="125" mass="14132">MVKQLKILLVEDDNFLLGMYVDKFQTEGFEVFIADNGAKAIKLTKEKMPDIILLDVMLPKMNGFEVLRELKKDADIKNIPVILLTNLSQSDDVKKGLELGAKDFLIKAHFMPQEVVAKVKSVLKL</sequence>
<keyword evidence="1 2" id="KW-0597">Phosphoprotein</keyword>
<name>A0A2M6WLQ2_9BACT</name>
<evidence type="ECO:0000313" key="5">
    <source>
        <dbReference type="Proteomes" id="UP000229335"/>
    </source>
</evidence>
<evidence type="ECO:0000259" key="3">
    <source>
        <dbReference type="PROSITE" id="PS50110"/>
    </source>
</evidence>
<dbReference type="PANTHER" id="PTHR44591:SF3">
    <property type="entry name" value="RESPONSE REGULATORY DOMAIN-CONTAINING PROTEIN"/>
    <property type="match status" value="1"/>
</dbReference>
<feature type="modified residue" description="4-aspartylphosphate" evidence="2">
    <location>
        <position position="55"/>
    </location>
</feature>
<dbReference type="Proteomes" id="UP000229335">
    <property type="component" value="Unassembled WGS sequence"/>
</dbReference>
<evidence type="ECO:0000256" key="1">
    <source>
        <dbReference type="ARBA" id="ARBA00022553"/>
    </source>
</evidence>
<organism evidence="4 5">
    <name type="scientific">Candidatus Falkowbacteria bacterium CG10_big_fil_rev_8_21_14_0_10_43_11</name>
    <dbReference type="NCBI Taxonomy" id="1974568"/>
    <lineage>
        <taxon>Bacteria</taxon>
        <taxon>Candidatus Falkowiibacteriota</taxon>
    </lineage>
</organism>
<dbReference type="PANTHER" id="PTHR44591">
    <property type="entry name" value="STRESS RESPONSE REGULATOR PROTEIN 1"/>
    <property type="match status" value="1"/>
</dbReference>
<dbReference type="SMART" id="SM00448">
    <property type="entry name" value="REC"/>
    <property type="match status" value="1"/>
</dbReference>
<feature type="domain" description="Response regulatory" evidence="3">
    <location>
        <begin position="6"/>
        <end position="122"/>
    </location>
</feature>
<reference evidence="5" key="1">
    <citation type="submission" date="2017-09" db="EMBL/GenBank/DDBJ databases">
        <title>Depth-based differentiation of microbial function through sediment-hosted aquifers and enrichment of novel symbionts in the deep terrestrial subsurface.</title>
        <authorList>
            <person name="Probst A.J."/>
            <person name="Ladd B."/>
            <person name="Jarett J.K."/>
            <person name="Geller-Mcgrath D.E."/>
            <person name="Sieber C.M.K."/>
            <person name="Emerson J.B."/>
            <person name="Anantharaman K."/>
            <person name="Thomas B.C."/>
            <person name="Malmstrom R."/>
            <person name="Stieglmeier M."/>
            <person name="Klingl A."/>
            <person name="Woyke T."/>
            <person name="Ryan C.M."/>
            <person name="Banfield J.F."/>
        </authorList>
    </citation>
    <scope>NUCLEOTIDE SEQUENCE [LARGE SCALE GENOMIC DNA]</scope>
</reference>
<protein>
    <submittedName>
        <fullName evidence="4">Response regulator</fullName>
    </submittedName>
</protein>
<dbReference type="InterPro" id="IPR050595">
    <property type="entry name" value="Bact_response_regulator"/>
</dbReference>
<dbReference type="SUPFAM" id="SSF52172">
    <property type="entry name" value="CheY-like"/>
    <property type="match status" value="1"/>
</dbReference>
<proteinExistence type="predicted"/>
<dbReference type="InterPro" id="IPR001789">
    <property type="entry name" value="Sig_transdc_resp-reg_receiver"/>
</dbReference>
<dbReference type="GO" id="GO:0000160">
    <property type="term" value="P:phosphorelay signal transduction system"/>
    <property type="evidence" value="ECO:0007669"/>
    <property type="project" value="InterPro"/>
</dbReference>
<dbReference type="PROSITE" id="PS50110">
    <property type="entry name" value="RESPONSE_REGULATORY"/>
    <property type="match status" value="1"/>
</dbReference>
<dbReference type="InterPro" id="IPR011006">
    <property type="entry name" value="CheY-like_superfamily"/>
</dbReference>
<evidence type="ECO:0000256" key="2">
    <source>
        <dbReference type="PROSITE-ProRule" id="PRU00169"/>
    </source>
</evidence>
<gene>
    <name evidence="4" type="ORF">COU00_02990</name>
</gene>
<dbReference type="Gene3D" id="3.40.50.2300">
    <property type="match status" value="1"/>
</dbReference>
<dbReference type="AlphaFoldDB" id="A0A2M6WLQ2"/>
<dbReference type="EMBL" id="PFAS01000050">
    <property type="protein sequence ID" value="PIT93686.1"/>
    <property type="molecule type" value="Genomic_DNA"/>
</dbReference>
<dbReference type="CDD" id="cd17574">
    <property type="entry name" value="REC_OmpR"/>
    <property type="match status" value="1"/>
</dbReference>
<evidence type="ECO:0000313" key="4">
    <source>
        <dbReference type="EMBL" id="PIT93686.1"/>
    </source>
</evidence>